<dbReference type="AlphaFoldDB" id="A0A0K8P7Q2"/>
<dbReference type="STRING" id="1547922.ISF6_5226"/>
<proteinExistence type="predicted"/>
<name>A0A0K8P7Q2_PISS1</name>
<dbReference type="Gene3D" id="3.40.50.2000">
    <property type="entry name" value="Glycogen Phosphorylase B"/>
    <property type="match status" value="1"/>
</dbReference>
<protein>
    <recommendedName>
        <fullName evidence="4">Glycosyltransferase</fullName>
    </recommendedName>
</protein>
<evidence type="ECO:0000256" key="1">
    <source>
        <dbReference type="SAM" id="MobiDB-lite"/>
    </source>
</evidence>
<evidence type="ECO:0000313" key="2">
    <source>
        <dbReference type="EMBL" id="GAP38673.1"/>
    </source>
</evidence>
<evidence type="ECO:0000313" key="3">
    <source>
        <dbReference type="Proteomes" id="UP000037660"/>
    </source>
</evidence>
<organism evidence="2 3">
    <name type="scientific">Piscinibacter sakaiensis</name>
    <name type="common">Ideonella sakaiensis</name>
    <dbReference type="NCBI Taxonomy" id="1547922"/>
    <lineage>
        <taxon>Bacteria</taxon>
        <taxon>Pseudomonadati</taxon>
        <taxon>Pseudomonadota</taxon>
        <taxon>Betaproteobacteria</taxon>
        <taxon>Burkholderiales</taxon>
        <taxon>Sphaerotilaceae</taxon>
        <taxon>Piscinibacter</taxon>
    </lineage>
</organism>
<comment type="caution">
    <text evidence="2">The sequence shown here is derived from an EMBL/GenBank/DDBJ whole genome shotgun (WGS) entry which is preliminary data.</text>
</comment>
<evidence type="ECO:0008006" key="4">
    <source>
        <dbReference type="Google" id="ProtNLM"/>
    </source>
</evidence>
<accession>A0A0K8P7Q2</accession>
<dbReference type="SUPFAM" id="SSF53756">
    <property type="entry name" value="UDP-Glycosyltransferase/glycogen phosphorylase"/>
    <property type="match status" value="1"/>
</dbReference>
<dbReference type="Pfam" id="PF13692">
    <property type="entry name" value="Glyco_trans_1_4"/>
    <property type="match status" value="1"/>
</dbReference>
<sequence>MYFSQAFSDHFPDARAICCAALPPEVANRHGFIGHYRYYYQGYIPAPQAPDPEREIAEDSPYADPLEAAATEDAQRLIDEQGIGPDDCLFFPSLDFYGVAGLLNALAGVPPARQPRVLLRFIGVMEHASKRYRAPGEELLARVRRAIRDGMRIAVSAETPRLADRLALGLRQPVTVTPYPSIAEPSDLPSDGSFVCFCPGSARLDKGFLHLHEVFRHVREADPALSIRFVVQDLPAREATPYQDYVSQLYSLPGMTMLGSQISEQDMHRHYRACSLVVLPYDHRTYELRGSAAMMEAVSHARPVVAFDGCAFSEQVRYFGIGTVVDGARAMAEAILAHSREERSLLGARARQARHRFIGEAMDAYARWFREDTRPARPATASGGTPRGGPAGARRAGAAS</sequence>
<dbReference type="Proteomes" id="UP000037660">
    <property type="component" value="Unassembled WGS sequence"/>
</dbReference>
<reference evidence="2 3" key="2">
    <citation type="journal article" date="2016" name="Science">
        <title>A bacterium that degrades and assimilates poly(ethylene terephthalate).</title>
        <authorList>
            <person name="Yoshida S."/>
            <person name="Hiraga K."/>
            <person name="Takehana T."/>
            <person name="Taniguchi I."/>
            <person name="Yamaji H."/>
            <person name="Maeda Y."/>
            <person name="Toyohara K."/>
            <person name="Miyamoto K."/>
            <person name="Kimura Y."/>
            <person name="Oda K."/>
        </authorList>
    </citation>
    <scope>NUCLEOTIDE SEQUENCE [LARGE SCALE GENOMIC DNA]</scope>
    <source>
        <strain evidence="3">NBRC 110686 / TISTR 2288 / 201-F6</strain>
    </source>
</reference>
<dbReference type="EMBL" id="BBYR01000083">
    <property type="protein sequence ID" value="GAP38673.1"/>
    <property type="molecule type" value="Genomic_DNA"/>
</dbReference>
<feature type="region of interest" description="Disordered" evidence="1">
    <location>
        <begin position="375"/>
        <end position="400"/>
    </location>
</feature>
<keyword evidence="3" id="KW-1185">Reference proteome</keyword>
<gene>
    <name evidence="2" type="ORF">ISF6_5226</name>
</gene>
<reference evidence="3" key="1">
    <citation type="submission" date="2015-07" db="EMBL/GenBank/DDBJ databases">
        <title>Discovery of a poly(ethylene terephthalate assimilation.</title>
        <authorList>
            <person name="Yoshida S."/>
            <person name="Hiraga K."/>
            <person name="Takehana T."/>
            <person name="Taniguchi I."/>
            <person name="Yamaji H."/>
            <person name="Maeda Y."/>
            <person name="Toyohara K."/>
            <person name="Miyamoto K."/>
            <person name="Kimura Y."/>
            <person name="Oda K."/>
        </authorList>
    </citation>
    <scope>NUCLEOTIDE SEQUENCE [LARGE SCALE GENOMIC DNA]</scope>
    <source>
        <strain evidence="3">NBRC 110686 / TISTR 2288 / 201-F6</strain>
    </source>
</reference>